<evidence type="ECO:0008006" key="3">
    <source>
        <dbReference type="Google" id="ProtNLM"/>
    </source>
</evidence>
<accession>A0A7W6IQG2</accession>
<sequence length="154" mass="15871">MDFGGRYRIGASRVLVWEALNNPEMLKAAIPGCSHIGWTGPDTLDLAITVNLGVVKPVFKGELVLTNVVPAASYTLAGKGKGGLLGLAEGAADIVLADDGDQTLLSFTARGGASGQIMKLGKAVIGNSAQKIIDGFFERFATAMGAEIEPLSPA</sequence>
<dbReference type="Gene3D" id="3.30.530.20">
    <property type="match status" value="1"/>
</dbReference>
<dbReference type="PANTHER" id="PTHR38588:SF1">
    <property type="entry name" value="BLL0334 PROTEIN"/>
    <property type="match status" value="1"/>
</dbReference>
<dbReference type="EMBL" id="JACIEW010000011">
    <property type="protein sequence ID" value="MBB4053794.1"/>
    <property type="molecule type" value="Genomic_DNA"/>
</dbReference>
<dbReference type="PANTHER" id="PTHR38588">
    <property type="entry name" value="BLL0334 PROTEIN"/>
    <property type="match status" value="1"/>
</dbReference>
<dbReference type="InterPro" id="IPR023393">
    <property type="entry name" value="START-like_dom_sf"/>
</dbReference>
<comment type="caution">
    <text evidence="1">The sequence shown here is derived from an EMBL/GenBank/DDBJ whole genome shotgun (WGS) entry which is preliminary data.</text>
</comment>
<dbReference type="InterPro" id="IPR010419">
    <property type="entry name" value="CO_DH_gsu"/>
</dbReference>
<evidence type="ECO:0000313" key="1">
    <source>
        <dbReference type="EMBL" id="MBB4053794.1"/>
    </source>
</evidence>
<name>A0A7W6IQG2_9HYPH</name>
<organism evidence="1 2">
    <name type="scientific">Devosia subaequoris</name>
    <dbReference type="NCBI Taxonomy" id="395930"/>
    <lineage>
        <taxon>Bacteria</taxon>
        <taxon>Pseudomonadati</taxon>
        <taxon>Pseudomonadota</taxon>
        <taxon>Alphaproteobacteria</taxon>
        <taxon>Hyphomicrobiales</taxon>
        <taxon>Devosiaceae</taxon>
        <taxon>Devosia</taxon>
    </lineage>
</organism>
<keyword evidence="2" id="KW-1185">Reference proteome</keyword>
<dbReference type="AlphaFoldDB" id="A0A7W6IQG2"/>
<protein>
    <recommendedName>
        <fullName evidence="3">Carbon monoxide dehydrogenase subunit G</fullName>
    </recommendedName>
</protein>
<proteinExistence type="predicted"/>
<dbReference type="SUPFAM" id="SSF55961">
    <property type="entry name" value="Bet v1-like"/>
    <property type="match status" value="1"/>
</dbReference>
<dbReference type="Pfam" id="PF06240">
    <property type="entry name" value="COXG"/>
    <property type="match status" value="1"/>
</dbReference>
<evidence type="ECO:0000313" key="2">
    <source>
        <dbReference type="Proteomes" id="UP000547011"/>
    </source>
</evidence>
<reference evidence="1 2" key="1">
    <citation type="submission" date="2020-08" db="EMBL/GenBank/DDBJ databases">
        <title>Genomic Encyclopedia of Type Strains, Phase IV (KMG-IV): sequencing the most valuable type-strain genomes for metagenomic binning, comparative biology and taxonomic classification.</title>
        <authorList>
            <person name="Goeker M."/>
        </authorList>
    </citation>
    <scope>NUCLEOTIDE SEQUENCE [LARGE SCALE GENOMIC DNA]</scope>
    <source>
        <strain evidence="1 2">DSM 23447</strain>
    </source>
</reference>
<dbReference type="RefSeq" id="WP_183312545.1">
    <property type="nucleotide sequence ID" value="NZ_JACIEW010000011.1"/>
</dbReference>
<gene>
    <name evidence="1" type="ORF">GGR20_003461</name>
</gene>
<dbReference type="Proteomes" id="UP000547011">
    <property type="component" value="Unassembled WGS sequence"/>
</dbReference>